<proteinExistence type="predicted"/>
<gene>
    <name evidence="1" type="ORF">METZ01_LOCUS426312</name>
</gene>
<name>A0A382XT49_9ZZZZ</name>
<organism evidence="1">
    <name type="scientific">marine metagenome</name>
    <dbReference type="NCBI Taxonomy" id="408172"/>
    <lineage>
        <taxon>unclassified sequences</taxon>
        <taxon>metagenomes</taxon>
        <taxon>ecological metagenomes</taxon>
    </lineage>
</organism>
<sequence>MAVKKKKKKKSRPRVAIPKVSNDNVKSFMKMNDDMNTAVFGFAQELKNRNTQISPTQLLTQSLKYLKTYAESYGLNMDALSSKVHTMSGKDYSVTSSDALHELQNKINVEL</sequence>
<evidence type="ECO:0000313" key="1">
    <source>
        <dbReference type="EMBL" id="SVD73458.1"/>
    </source>
</evidence>
<feature type="non-terminal residue" evidence="1">
    <location>
        <position position="111"/>
    </location>
</feature>
<reference evidence="1" key="1">
    <citation type="submission" date="2018-05" db="EMBL/GenBank/DDBJ databases">
        <authorList>
            <person name="Lanie J.A."/>
            <person name="Ng W.-L."/>
            <person name="Kazmierczak K.M."/>
            <person name="Andrzejewski T.M."/>
            <person name="Davidsen T.M."/>
            <person name="Wayne K.J."/>
            <person name="Tettelin H."/>
            <person name="Glass J.I."/>
            <person name="Rusch D."/>
            <person name="Podicherti R."/>
            <person name="Tsui H.-C.T."/>
            <person name="Winkler M.E."/>
        </authorList>
    </citation>
    <scope>NUCLEOTIDE SEQUENCE</scope>
</reference>
<dbReference type="AlphaFoldDB" id="A0A382XT49"/>
<dbReference type="EMBL" id="UINC01169759">
    <property type="protein sequence ID" value="SVD73458.1"/>
    <property type="molecule type" value="Genomic_DNA"/>
</dbReference>
<accession>A0A382XT49</accession>
<protein>
    <submittedName>
        <fullName evidence="1">Uncharacterized protein</fullName>
    </submittedName>
</protein>